<feature type="domain" description="HTH tetR-type" evidence="2">
    <location>
        <begin position="13"/>
        <end position="50"/>
    </location>
</feature>
<dbReference type="Gene3D" id="1.10.357.10">
    <property type="entry name" value="Tetracycline Repressor, domain 2"/>
    <property type="match status" value="1"/>
</dbReference>
<dbReference type="RefSeq" id="WP_065119572.1">
    <property type="nucleotide sequence ID" value="NZ_LZKQ01000050.1"/>
</dbReference>
<dbReference type="InterPro" id="IPR009057">
    <property type="entry name" value="Homeodomain-like_sf"/>
</dbReference>
<dbReference type="InterPro" id="IPR001647">
    <property type="entry name" value="HTH_TetR"/>
</dbReference>
<evidence type="ECO:0000256" key="1">
    <source>
        <dbReference type="ARBA" id="ARBA00023125"/>
    </source>
</evidence>
<sequence>MATNNRLSVDDWLQAGYAIVAEEGLNALKLDRLCNRLDVTKGSFYWHFADMPSYRRALIESWAQLKDEDRSEIEQISDVEPRERLSRMMASLVRPRLWALERAMREWARSDETVAAAVRAADRRLLRAVRQAFSDFGFAPEDAELRAQAMFAAGVGLLHLSAPAPKREELQRERFLDFLLRP</sequence>
<organism evidence="3 4">
    <name type="scientific">Mycobacterium asiaticum</name>
    <dbReference type="NCBI Taxonomy" id="1790"/>
    <lineage>
        <taxon>Bacteria</taxon>
        <taxon>Bacillati</taxon>
        <taxon>Actinomycetota</taxon>
        <taxon>Actinomycetes</taxon>
        <taxon>Mycobacteriales</taxon>
        <taxon>Mycobacteriaceae</taxon>
        <taxon>Mycobacterium</taxon>
    </lineage>
</organism>
<reference evidence="3 4" key="1">
    <citation type="submission" date="2016-06" db="EMBL/GenBank/DDBJ databases">
        <authorList>
            <person name="Kjaerup R.B."/>
            <person name="Dalgaard T.S."/>
            <person name="Juul-Madsen H.R."/>
        </authorList>
    </citation>
    <scope>NUCLEOTIDE SEQUENCE [LARGE SCALE GENOMIC DNA]</scope>
    <source>
        <strain evidence="3 4">1081914.2</strain>
    </source>
</reference>
<evidence type="ECO:0000259" key="2">
    <source>
        <dbReference type="Pfam" id="PF00440"/>
    </source>
</evidence>
<keyword evidence="1" id="KW-0238">DNA-binding</keyword>
<dbReference type="InterPro" id="IPR036271">
    <property type="entry name" value="Tet_transcr_reg_TetR-rel_C_sf"/>
</dbReference>
<dbReference type="SUPFAM" id="SSF48498">
    <property type="entry name" value="Tetracyclin repressor-like, C-terminal domain"/>
    <property type="match status" value="1"/>
</dbReference>
<accession>A0A1A3CU72</accession>
<proteinExistence type="predicted"/>
<dbReference type="STRING" id="1790.A5645_25910"/>
<dbReference type="SUPFAM" id="SSF46689">
    <property type="entry name" value="Homeodomain-like"/>
    <property type="match status" value="1"/>
</dbReference>
<gene>
    <name evidence="3" type="ORF">A9X01_13020</name>
</gene>
<comment type="caution">
    <text evidence="3">The sequence shown here is derived from an EMBL/GenBank/DDBJ whole genome shotgun (WGS) entry which is preliminary data.</text>
</comment>
<dbReference type="Pfam" id="PF00440">
    <property type="entry name" value="TetR_N"/>
    <property type="match status" value="1"/>
</dbReference>
<protein>
    <submittedName>
        <fullName evidence="3">TetR family transcriptional regulator</fullName>
    </submittedName>
</protein>
<dbReference type="GO" id="GO:0003677">
    <property type="term" value="F:DNA binding"/>
    <property type="evidence" value="ECO:0007669"/>
    <property type="project" value="UniProtKB-KW"/>
</dbReference>
<dbReference type="eggNOG" id="COG1309">
    <property type="taxonomic scope" value="Bacteria"/>
</dbReference>
<name>A0A1A3CU72_MYCAS</name>
<evidence type="ECO:0000313" key="3">
    <source>
        <dbReference type="EMBL" id="OBI89907.1"/>
    </source>
</evidence>
<dbReference type="Proteomes" id="UP000093795">
    <property type="component" value="Unassembled WGS sequence"/>
</dbReference>
<evidence type="ECO:0000313" key="4">
    <source>
        <dbReference type="Proteomes" id="UP000093795"/>
    </source>
</evidence>
<dbReference type="EMBL" id="LZKQ01000050">
    <property type="protein sequence ID" value="OBI89907.1"/>
    <property type="molecule type" value="Genomic_DNA"/>
</dbReference>
<dbReference type="AlphaFoldDB" id="A0A1A3CU72"/>